<dbReference type="STRING" id="1202772.A0A1V9YIV3"/>
<keyword evidence="2" id="KW-0677">Repeat</keyword>
<dbReference type="SUPFAM" id="SSF56112">
    <property type="entry name" value="Protein kinase-like (PK-like)"/>
    <property type="match status" value="1"/>
</dbReference>
<dbReference type="PROSITE" id="PS00108">
    <property type="entry name" value="PROTEIN_KINASE_ST"/>
    <property type="match status" value="1"/>
</dbReference>
<reference evidence="10 11" key="1">
    <citation type="journal article" date="2014" name="Genome Biol. Evol.">
        <title>The secreted proteins of Achlya hypogyna and Thraustotheca clavata identify the ancestral oomycete secretome and reveal gene acquisitions by horizontal gene transfer.</title>
        <authorList>
            <person name="Misner I."/>
            <person name="Blouin N."/>
            <person name="Leonard G."/>
            <person name="Richards T.A."/>
            <person name="Lane C.E."/>
        </authorList>
    </citation>
    <scope>NUCLEOTIDE SEQUENCE [LARGE SCALE GENOMIC DNA]</scope>
    <source>
        <strain evidence="10 11">ATCC 48635</strain>
    </source>
</reference>
<proteinExistence type="predicted"/>
<feature type="repeat" description="ANK" evidence="6">
    <location>
        <begin position="262"/>
        <end position="295"/>
    </location>
</feature>
<dbReference type="InterPro" id="IPR008271">
    <property type="entry name" value="Ser/Thr_kinase_AS"/>
</dbReference>
<sequence length="1044" mass="112064">MHSHEGVVRQLIAAGANVNHKNNNQQRPLHYAAYWGNVAIARQLVAAGAEINAVTGAKYTPLYLASEYGKDAMVRCFWRQAKDEEGQTARDLAKRNYETKVLRAFDEALAQAAASGDISRVRDLLATGVDVDASNDSGTTPLLAAVTQGHAAIMEQLLEAGANVFQTTTRGETPLHVAVRSGKKAIAQLLVNAGADCNAINEDKLTPMALAEMLGLDDIQSFLRAHTRPADFELVSAVVSRDVNNLRDLLLHRGNPNATDEAGQTLLHLAIRGDAQDILAELLKAPGMDVSKANQNGDLPLVTAIKHGHRSFAKRIFAAVHEPTCHVAAGELTVDYANRLGHGGFGAVYTGSWRGRMVAVKALLRNNDVNGLAGLQKEIQAFEACPSPYLLQMLGVCRGPGLQLVLEYMDGGDLRKYLNKKRREEAVPVEYSTLEVAWVIANALADLHHEDLLHRDLKSHNVLLSSTGYIKVADLGLARNDASTKTNCVGTDSWMAPEVKVFGAKYDASADIYSFGVILTELDTLQEPYADAKMEEWKRKKEVAAGTLRPSLRADCPTWLRELATACMAHNPKERPSAREIVKLLQRQRKAPADTSMTPLSATATPVNPPLSSRQASTTTLSGSGTESFSALSTASLVASTINCANCATPQSFLIPQCSKCATPAKSAAVKLKVLRARLTTAKKRGIDIRVPCFACSSPNDPTTDTCGECQFITTASDDDRLRLLVAILDRDRGADEPKSWNRPLSLVNTAVLCPVCKSSHVVTDAECPKCATPALPANVQLGGLLRRIEMSGAAIDTTFVCQVCDTTGPMTQDTCRVCDETLTAAAKVKWETPLLVAARRGFAAIVSKLLGAGHADVVALLWPLAASVDIAIKLASLLLEAKNLGHSSIASSLEKAVTDALFDATKAGDAALVSSILDHGASPNSTNDMGQSLLHVAAQHGQTGVVSWLIQRKADVDAVDSMDRSPLHTAAVGDNIDVIELLLAKGAKFDHRDKLSREQQAGETLLHVALRHDDQSLLEVLLCATGVDASIRNEASLSLFHWY</sequence>
<keyword evidence="1" id="KW-0723">Serine/threonine-protein kinase</keyword>
<organism evidence="10 11">
    <name type="scientific">Achlya hypogyna</name>
    <name type="common">Oomycete</name>
    <name type="synonym">Protoachlya hypogyna</name>
    <dbReference type="NCBI Taxonomy" id="1202772"/>
    <lineage>
        <taxon>Eukaryota</taxon>
        <taxon>Sar</taxon>
        <taxon>Stramenopiles</taxon>
        <taxon>Oomycota</taxon>
        <taxon>Saprolegniomycetes</taxon>
        <taxon>Saprolegniales</taxon>
        <taxon>Achlyaceae</taxon>
        <taxon>Achlya</taxon>
    </lineage>
</organism>
<protein>
    <submittedName>
        <fullName evidence="10">Protein kinase domain containing protein</fullName>
    </submittedName>
</protein>
<dbReference type="PROSITE" id="PS50297">
    <property type="entry name" value="ANK_REP_REGION"/>
    <property type="match status" value="5"/>
</dbReference>
<feature type="compositionally biased region" description="Polar residues" evidence="8">
    <location>
        <begin position="595"/>
        <end position="616"/>
    </location>
</feature>
<evidence type="ECO:0000256" key="5">
    <source>
        <dbReference type="ARBA" id="ARBA00023043"/>
    </source>
</evidence>
<dbReference type="Pfam" id="PF12796">
    <property type="entry name" value="Ank_2"/>
    <property type="match status" value="4"/>
</dbReference>
<feature type="domain" description="Protein kinase" evidence="9">
    <location>
        <begin position="334"/>
        <end position="597"/>
    </location>
</feature>
<feature type="repeat" description="ANK" evidence="6">
    <location>
        <begin position="170"/>
        <end position="202"/>
    </location>
</feature>
<keyword evidence="11" id="KW-1185">Reference proteome</keyword>
<evidence type="ECO:0000256" key="2">
    <source>
        <dbReference type="ARBA" id="ARBA00022737"/>
    </source>
</evidence>
<dbReference type="PROSITE" id="PS50011">
    <property type="entry name" value="PROTEIN_KINASE_DOM"/>
    <property type="match status" value="1"/>
</dbReference>
<keyword evidence="4 7" id="KW-0067">ATP-binding</keyword>
<comment type="caution">
    <text evidence="10">The sequence shown here is derived from an EMBL/GenBank/DDBJ whole genome shotgun (WGS) entry which is preliminary data.</text>
</comment>
<dbReference type="SMART" id="SM00220">
    <property type="entry name" value="S_TKc"/>
    <property type="match status" value="1"/>
</dbReference>
<dbReference type="SUPFAM" id="SSF48403">
    <property type="entry name" value="Ankyrin repeat"/>
    <property type="match status" value="2"/>
</dbReference>
<feature type="binding site" evidence="7">
    <location>
        <position position="361"/>
    </location>
    <ligand>
        <name>ATP</name>
        <dbReference type="ChEBI" id="CHEBI:30616"/>
    </ligand>
</feature>
<dbReference type="PROSITE" id="PS50088">
    <property type="entry name" value="ANK_REPEAT"/>
    <property type="match status" value="7"/>
</dbReference>
<name>A0A1V9YIV3_ACHHY</name>
<dbReference type="InterPro" id="IPR001245">
    <property type="entry name" value="Ser-Thr/Tyr_kinase_cat_dom"/>
</dbReference>
<evidence type="ECO:0000256" key="3">
    <source>
        <dbReference type="ARBA" id="ARBA00022741"/>
    </source>
</evidence>
<feature type="repeat" description="ANK" evidence="6">
    <location>
        <begin position="24"/>
        <end position="56"/>
    </location>
</feature>
<evidence type="ECO:0000256" key="8">
    <source>
        <dbReference type="SAM" id="MobiDB-lite"/>
    </source>
</evidence>
<dbReference type="Pfam" id="PF07714">
    <property type="entry name" value="PK_Tyr_Ser-Thr"/>
    <property type="match status" value="1"/>
</dbReference>
<dbReference type="Gene3D" id="1.25.40.20">
    <property type="entry name" value="Ankyrin repeat-containing domain"/>
    <property type="match status" value="5"/>
</dbReference>
<dbReference type="SMART" id="SM00248">
    <property type="entry name" value="ANK"/>
    <property type="match status" value="12"/>
</dbReference>
<dbReference type="Gene3D" id="1.10.510.10">
    <property type="entry name" value="Transferase(Phosphotransferase) domain 1"/>
    <property type="match status" value="1"/>
</dbReference>
<feature type="repeat" description="ANK" evidence="6">
    <location>
        <begin position="963"/>
        <end position="995"/>
    </location>
</feature>
<dbReference type="GO" id="GO:0005524">
    <property type="term" value="F:ATP binding"/>
    <property type="evidence" value="ECO:0007669"/>
    <property type="project" value="UniProtKB-UniRule"/>
</dbReference>
<feature type="repeat" description="ANK" evidence="6">
    <location>
        <begin position="930"/>
        <end position="962"/>
    </location>
</feature>
<dbReference type="PRINTS" id="PR00109">
    <property type="entry name" value="TYRKINASE"/>
</dbReference>
<evidence type="ECO:0000313" key="11">
    <source>
        <dbReference type="Proteomes" id="UP000243579"/>
    </source>
</evidence>
<evidence type="ECO:0000313" key="10">
    <source>
        <dbReference type="EMBL" id="OQR85673.1"/>
    </source>
</evidence>
<evidence type="ECO:0000256" key="7">
    <source>
        <dbReference type="PROSITE-ProRule" id="PRU10141"/>
    </source>
</evidence>
<feature type="region of interest" description="Disordered" evidence="8">
    <location>
        <begin position="588"/>
        <end position="625"/>
    </location>
</feature>
<accession>A0A1V9YIV3</accession>
<dbReference type="InterPro" id="IPR011009">
    <property type="entry name" value="Kinase-like_dom_sf"/>
</dbReference>
<keyword evidence="5 6" id="KW-0040">ANK repeat</keyword>
<dbReference type="InterPro" id="IPR017441">
    <property type="entry name" value="Protein_kinase_ATP_BS"/>
</dbReference>
<keyword evidence="3 7" id="KW-0547">Nucleotide-binding</keyword>
<feature type="repeat" description="ANK" evidence="6">
    <location>
        <begin position="1002"/>
        <end position="1035"/>
    </location>
</feature>
<dbReference type="InterPro" id="IPR036770">
    <property type="entry name" value="Ankyrin_rpt-contain_sf"/>
</dbReference>
<feature type="repeat" description="ANK" evidence="6">
    <location>
        <begin position="137"/>
        <end position="169"/>
    </location>
</feature>
<dbReference type="InterPro" id="IPR000719">
    <property type="entry name" value="Prot_kinase_dom"/>
</dbReference>
<dbReference type="OrthoDB" id="163438at2759"/>
<dbReference type="Proteomes" id="UP000243579">
    <property type="component" value="Unassembled WGS sequence"/>
</dbReference>
<evidence type="ECO:0000256" key="4">
    <source>
        <dbReference type="ARBA" id="ARBA00022840"/>
    </source>
</evidence>
<dbReference type="Gene3D" id="3.30.200.20">
    <property type="entry name" value="Phosphorylase Kinase, domain 1"/>
    <property type="match status" value="1"/>
</dbReference>
<evidence type="ECO:0000256" key="6">
    <source>
        <dbReference type="PROSITE-ProRule" id="PRU00023"/>
    </source>
</evidence>
<dbReference type="PROSITE" id="PS00107">
    <property type="entry name" value="PROTEIN_KINASE_ATP"/>
    <property type="match status" value="1"/>
</dbReference>
<keyword evidence="10" id="KW-0418">Kinase</keyword>
<dbReference type="PANTHER" id="PTHR24171">
    <property type="entry name" value="ANKYRIN REPEAT DOMAIN-CONTAINING PROTEIN 39-RELATED"/>
    <property type="match status" value="1"/>
</dbReference>
<dbReference type="AlphaFoldDB" id="A0A1V9YIV3"/>
<gene>
    <name evidence="10" type="ORF">ACHHYP_11573</name>
</gene>
<dbReference type="GO" id="GO:0004674">
    <property type="term" value="F:protein serine/threonine kinase activity"/>
    <property type="evidence" value="ECO:0007669"/>
    <property type="project" value="UniProtKB-KW"/>
</dbReference>
<evidence type="ECO:0000259" key="9">
    <source>
        <dbReference type="PROSITE" id="PS50011"/>
    </source>
</evidence>
<keyword evidence="10" id="KW-0808">Transferase</keyword>
<dbReference type="EMBL" id="JNBR01001631">
    <property type="protein sequence ID" value="OQR85673.1"/>
    <property type="molecule type" value="Genomic_DNA"/>
</dbReference>
<dbReference type="InterPro" id="IPR002110">
    <property type="entry name" value="Ankyrin_rpt"/>
</dbReference>
<evidence type="ECO:0000256" key="1">
    <source>
        <dbReference type="ARBA" id="ARBA00022527"/>
    </source>
</evidence>